<dbReference type="Proteomes" id="UP000765802">
    <property type="component" value="Unassembled WGS sequence"/>
</dbReference>
<evidence type="ECO:0000259" key="2">
    <source>
        <dbReference type="Pfam" id="PF13369"/>
    </source>
</evidence>
<comment type="caution">
    <text evidence="3">The sequence shown here is derived from an EMBL/GenBank/DDBJ whole genome shotgun (WGS) entry which is preliminary data.</text>
</comment>
<sequence>MEETREISALFHLIDDPDAEVFSTVSDKIISMGANIIPNLEHLWETTPDESVQERIELLIHRLHYCDLTQEFNRWKKMPEPDLLGGALLVAKFQYPDLDLSQVLQDIEKMRRNIWLELNSYLTPLEQTNVLTTILYNYYNLKGTEINYGEPNGFLLNKVLESKNGNSISNGILYLILADLLDIPIRAIPIPRQFILAYFDVEPGQWEQLPSNPSSLIQFYIDPMSGQVFTQKDVETYFRRISVPATASFFRPYSNLRIIQLLLEEFAKCFEDDKQLYKFEELMQLSALLGEE</sequence>
<evidence type="ECO:0000313" key="4">
    <source>
        <dbReference type="Proteomes" id="UP000765802"/>
    </source>
</evidence>
<feature type="domain" description="Protein SirB1 N-terminal" evidence="2">
    <location>
        <begin position="102"/>
        <end position="262"/>
    </location>
</feature>
<keyword evidence="4" id="KW-1185">Reference proteome</keyword>
<dbReference type="Pfam" id="PF13369">
    <property type="entry name" value="Transglut_core2"/>
    <property type="match status" value="1"/>
</dbReference>
<evidence type="ECO:0000256" key="1">
    <source>
        <dbReference type="ARBA" id="ARBA00007100"/>
    </source>
</evidence>
<reference evidence="3 4" key="1">
    <citation type="submission" date="2016-07" db="EMBL/GenBank/DDBJ databases">
        <title>Genome analysis of Flavihumibacter stibioxidans YS-17.</title>
        <authorList>
            <person name="Shi K."/>
            <person name="Han Y."/>
            <person name="Wang G."/>
        </authorList>
    </citation>
    <scope>NUCLEOTIDE SEQUENCE [LARGE SCALE GENOMIC DNA]</scope>
    <source>
        <strain evidence="3 4">YS-17</strain>
    </source>
</reference>
<proteinExistence type="inferred from homology"/>
<organism evidence="3 4">
    <name type="scientific">Flavihumibacter stibioxidans</name>
    <dbReference type="NCBI Taxonomy" id="1834163"/>
    <lineage>
        <taxon>Bacteria</taxon>
        <taxon>Pseudomonadati</taxon>
        <taxon>Bacteroidota</taxon>
        <taxon>Chitinophagia</taxon>
        <taxon>Chitinophagales</taxon>
        <taxon>Chitinophagaceae</taxon>
        <taxon>Flavihumibacter</taxon>
    </lineage>
</organism>
<evidence type="ECO:0000313" key="3">
    <source>
        <dbReference type="EMBL" id="MBC6489410.1"/>
    </source>
</evidence>
<comment type="similarity">
    <text evidence="1">Belongs to the UPF0162 family.</text>
</comment>
<dbReference type="EMBL" id="MBUA01000001">
    <property type="protein sequence ID" value="MBC6489410.1"/>
    <property type="molecule type" value="Genomic_DNA"/>
</dbReference>
<accession>A0ABR7M324</accession>
<dbReference type="InterPro" id="IPR032698">
    <property type="entry name" value="SirB1_N"/>
</dbReference>
<name>A0ABR7M324_9BACT</name>
<gene>
    <name evidence="3" type="ORF">BC349_00390</name>
</gene>
<protein>
    <recommendedName>
        <fullName evidence="2">Protein SirB1 N-terminal domain-containing protein</fullName>
    </recommendedName>
</protein>
<dbReference type="RefSeq" id="WP_187254771.1">
    <property type="nucleotide sequence ID" value="NZ_JBHULF010000006.1"/>
</dbReference>